<dbReference type="GO" id="GO:0008422">
    <property type="term" value="F:beta-glucosidase activity"/>
    <property type="evidence" value="ECO:0007669"/>
    <property type="project" value="TreeGrafter"/>
</dbReference>
<comment type="similarity">
    <text evidence="1 3">Belongs to the glycosyl hydrolase 1 family.</text>
</comment>
<dbReference type="SUPFAM" id="SSF51445">
    <property type="entry name" value="(Trans)glycosidases"/>
    <property type="match status" value="1"/>
</dbReference>
<evidence type="ECO:0000313" key="6">
    <source>
        <dbReference type="Proteomes" id="UP000886520"/>
    </source>
</evidence>
<evidence type="ECO:0000313" key="5">
    <source>
        <dbReference type="EMBL" id="KAI5083200.1"/>
    </source>
</evidence>
<evidence type="ECO:0000256" key="2">
    <source>
        <dbReference type="ARBA" id="ARBA00022801"/>
    </source>
</evidence>
<dbReference type="PANTHER" id="PTHR10353">
    <property type="entry name" value="GLYCOSYL HYDROLASE"/>
    <property type="match status" value="1"/>
</dbReference>
<dbReference type="Pfam" id="PF00232">
    <property type="entry name" value="Glyco_hydro_1"/>
    <property type="match status" value="1"/>
</dbReference>
<dbReference type="InterPro" id="IPR033132">
    <property type="entry name" value="GH_1_N_CS"/>
</dbReference>
<feature type="signal peptide" evidence="4">
    <location>
        <begin position="1"/>
        <end position="25"/>
    </location>
</feature>
<evidence type="ECO:0000256" key="3">
    <source>
        <dbReference type="RuleBase" id="RU003690"/>
    </source>
</evidence>
<dbReference type="AlphaFoldDB" id="A0A9D4ZS26"/>
<dbReference type="Proteomes" id="UP000886520">
    <property type="component" value="Chromosome 3"/>
</dbReference>
<reference evidence="5" key="1">
    <citation type="submission" date="2021-01" db="EMBL/GenBank/DDBJ databases">
        <title>Adiantum capillus-veneris genome.</title>
        <authorList>
            <person name="Fang Y."/>
            <person name="Liao Q."/>
        </authorList>
    </citation>
    <scope>NUCLEOTIDE SEQUENCE</scope>
    <source>
        <strain evidence="5">H3</strain>
        <tissue evidence="5">Leaf</tissue>
    </source>
</reference>
<dbReference type="PROSITE" id="PS00653">
    <property type="entry name" value="GLYCOSYL_HYDROL_F1_2"/>
    <property type="match status" value="1"/>
</dbReference>
<comment type="caution">
    <text evidence="5">The sequence shown here is derived from an EMBL/GenBank/DDBJ whole genome shotgun (WGS) entry which is preliminary data.</text>
</comment>
<keyword evidence="6" id="KW-1185">Reference proteome</keyword>
<dbReference type="PANTHER" id="PTHR10353:SF236">
    <property type="entry name" value="BETA-GLUCOSIDASE 18"/>
    <property type="match status" value="1"/>
</dbReference>
<dbReference type="GO" id="GO:0005975">
    <property type="term" value="P:carbohydrate metabolic process"/>
    <property type="evidence" value="ECO:0007669"/>
    <property type="project" value="InterPro"/>
</dbReference>
<dbReference type="Gene3D" id="3.20.20.80">
    <property type="entry name" value="Glycosidases"/>
    <property type="match status" value="1"/>
</dbReference>
<name>A0A9D4ZS26_ADICA</name>
<organism evidence="5 6">
    <name type="scientific">Adiantum capillus-veneris</name>
    <name type="common">Maidenhair fern</name>
    <dbReference type="NCBI Taxonomy" id="13818"/>
    <lineage>
        <taxon>Eukaryota</taxon>
        <taxon>Viridiplantae</taxon>
        <taxon>Streptophyta</taxon>
        <taxon>Embryophyta</taxon>
        <taxon>Tracheophyta</taxon>
        <taxon>Polypodiopsida</taxon>
        <taxon>Polypodiidae</taxon>
        <taxon>Polypodiales</taxon>
        <taxon>Pteridineae</taxon>
        <taxon>Pteridaceae</taxon>
        <taxon>Vittarioideae</taxon>
        <taxon>Adiantum</taxon>
    </lineage>
</organism>
<sequence length="501" mass="56682">MRLLRRALLLALSLLFLAALAQTSAEHEQLHRSDFPKKFLFGAASSAYQYEGAADEDGRGPSIWDTFTKNKSNTVDGSSGSVSNDEYHRYKEDIERMSKMGIDAHRFSFSWSRLIPEGRGRVNQLGVDFYNNLINGLLEKGIKPFATLHHFDLPQDLQDAYGGWLSPQIVDDFAMYAEMCFREFGDRVKHWITFNEPSVFVLLGFNNGSFPPGRCSKYVGGCASGDSGTEPYIAGHNVLLSHAAAVRAYRDRYQVTQGGSIGMTFSTAWYVPMSSSDADVMAVQRALDFSIGWFLTPSVFGDYPASMRVLVGDRLPSFTFAESSLLKGSLDFIGINYYSTYYASTYSPRNEENKDFFSDMRCFASGFRHGVSIGPTAASSWLYINPYGIYSIVQYVRKAYNGIPIFITENGVDEATNFSLPLKQALDDRKRIQYHRDHLLFLNKAIRNGADVRGYFVWSLLDDFEWTSGYSVRFGLFYVDFTTLKRYPKTSVKWFTELLHT</sequence>
<evidence type="ECO:0008006" key="7">
    <source>
        <dbReference type="Google" id="ProtNLM"/>
    </source>
</evidence>
<feature type="chain" id="PRO_5039710550" description="Beta-glucosidase" evidence="4">
    <location>
        <begin position="26"/>
        <end position="501"/>
    </location>
</feature>
<proteinExistence type="inferred from homology"/>
<evidence type="ECO:0000256" key="1">
    <source>
        <dbReference type="ARBA" id="ARBA00010838"/>
    </source>
</evidence>
<keyword evidence="4" id="KW-0732">Signal</keyword>
<dbReference type="OrthoDB" id="65569at2759"/>
<keyword evidence="2" id="KW-0378">Hydrolase</keyword>
<dbReference type="EMBL" id="JABFUD020000002">
    <property type="protein sequence ID" value="KAI5083200.1"/>
    <property type="molecule type" value="Genomic_DNA"/>
</dbReference>
<dbReference type="PRINTS" id="PR00131">
    <property type="entry name" value="GLHYDRLASE1"/>
</dbReference>
<dbReference type="InterPro" id="IPR001360">
    <property type="entry name" value="Glyco_hydro_1"/>
</dbReference>
<gene>
    <name evidence="5" type="ORF">GOP47_0002943</name>
</gene>
<dbReference type="FunFam" id="3.20.20.80:FF:000020">
    <property type="entry name" value="Beta-glucosidase 12"/>
    <property type="match status" value="1"/>
</dbReference>
<dbReference type="InterPro" id="IPR017853">
    <property type="entry name" value="GH"/>
</dbReference>
<accession>A0A9D4ZS26</accession>
<evidence type="ECO:0000256" key="4">
    <source>
        <dbReference type="SAM" id="SignalP"/>
    </source>
</evidence>
<protein>
    <recommendedName>
        <fullName evidence="7">Beta-glucosidase</fullName>
    </recommendedName>
</protein>